<reference evidence="2" key="1">
    <citation type="submission" date="2019-08" db="EMBL/GenBank/DDBJ databases">
        <authorList>
            <person name="Kucharzyk K."/>
            <person name="Murdoch R.W."/>
            <person name="Higgins S."/>
            <person name="Loffler F."/>
        </authorList>
    </citation>
    <scope>NUCLEOTIDE SEQUENCE</scope>
</reference>
<keyword evidence="1" id="KW-1133">Transmembrane helix</keyword>
<evidence type="ECO:0000256" key="1">
    <source>
        <dbReference type="SAM" id="Phobius"/>
    </source>
</evidence>
<dbReference type="InterPro" id="IPR029044">
    <property type="entry name" value="Nucleotide-diphossugar_trans"/>
</dbReference>
<name>A0A645EN37_9ZZZZ</name>
<protein>
    <recommendedName>
        <fullName evidence="3">Glycosyltransferase 2-like domain-containing protein</fullName>
    </recommendedName>
</protein>
<keyword evidence="1" id="KW-0812">Transmembrane</keyword>
<organism evidence="2">
    <name type="scientific">bioreactor metagenome</name>
    <dbReference type="NCBI Taxonomy" id="1076179"/>
    <lineage>
        <taxon>unclassified sequences</taxon>
        <taxon>metagenomes</taxon>
        <taxon>ecological metagenomes</taxon>
    </lineage>
</organism>
<evidence type="ECO:0008006" key="3">
    <source>
        <dbReference type="Google" id="ProtNLM"/>
    </source>
</evidence>
<proteinExistence type="predicted"/>
<sequence>MVDAVGIFDDKYIHGIADYDYSLRAYKKNIPVYLAPSVCGTCTNDHGKNWKKGDVPLKERVAYLKSHKGLAYREYMYYLKRHFPLFVPYSFFMLWMKTFFPFFWDRFKKTEVMANNYPIEKKKNYA</sequence>
<comment type="caution">
    <text evidence="2">The sequence shown here is derived from an EMBL/GenBank/DDBJ whole genome shotgun (WGS) entry which is preliminary data.</text>
</comment>
<dbReference type="EMBL" id="VSSQ01048810">
    <property type="protein sequence ID" value="MPN02856.1"/>
    <property type="molecule type" value="Genomic_DNA"/>
</dbReference>
<gene>
    <name evidence="2" type="ORF">SDC9_150077</name>
</gene>
<evidence type="ECO:0000313" key="2">
    <source>
        <dbReference type="EMBL" id="MPN02856.1"/>
    </source>
</evidence>
<keyword evidence="1" id="KW-0472">Membrane</keyword>
<dbReference type="SUPFAM" id="SSF53448">
    <property type="entry name" value="Nucleotide-diphospho-sugar transferases"/>
    <property type="match status" value="1"/>
</dbReference>
<feature type="transmembrane region" description="Helical" evidence="1">
    <location>
        <begin position="83"/>
        <end position="104"/>
    </location>
</feature>
<accession>A0A645EN37</accession>
<dbReference type="AlphaFoldDB" id="A0A645EN37"/>